<evidence type="ECO:0000313" key="7">
    <source>
        <dbReference type="Proteomes" id="UP000677126"/>
    </source>
</evidence>
<dbReference type="InterPro" id="IPR002933">
    <property type="entry name" value="Peptidase_M20"/>
</dbReference>
<dbReference type="PANTHER" id="PTHR43270">
    <property type="entry name" value="BETA-ALA-HIS DIPEPTIDASE"/>
    <property type="match status" value="1"/>
</dbReference>
<dbReference type="InterPro" id="IPR006311">
    <property type="entry name" value="TAT_signal"/>
</dbReference>
<keyword evidence="2" id="KW-0479">Metal-binding</keyword>
<protein>
    <submittedName>
        <fullName evidence="6">M20/M25/M40 family metallo-hydrolase</fullName>
    </submittedName>
</protein>
<dbReference type="RefSeq" id="WP_213501357.1">
    <property type="nucleotide sequence ID" value="NZ_CP054856.1"/>
</dbReference>
<evidence type="ECO:0000256" key="3">
    <source>
        <dbReference type="ARBA" id="ARBA00022801"/>
    </source>
</evidence>
<accession>A0ABX8E9L4</accession>
<reference evidence="6 7" key="1">
    <citation type="journal article" date="2021" name="Int. J. Syst. Evol. Microbiol.">
        <title>Novosphingobium decolorationis sp. nov., an aniline blue-decolourizing bacterium isolated from East Pacific sediment.</title>
        <authorList>
            <person name="Chen X."/>
            <person name="Dong B."/>
            <person name="Chen T."/>
            <person name="Ren N."/>
            <person name="Wang J."/>
            <person name="Xu Y."/>
            <person name="Yang J."/>
            <person name="Zhu S."/>
            <person name="Chen J."/>
        </authorList>
    </citation>
    <scope>NUCLEOTIDE SEQUENCE [LARGE SCALE GENOMIC DNA]</scope>
    <source>
        <strain evidence="6 7">502str22</strain>
    </source>
</reference>
<keyword evidence="1" id="KW-0645">Protease</keyword>
<evidence type="ECO:0000313" key="6">
    <source>
        <dbReference type="EMBL" id="QVM85877.1"/>
    </source>
</evidence>
<evidence type="ECO:0000256" key="2">
    <source>
        <dbReference type="ARBA" id="ARBA00022723"/>
    </source>
</evidence>
<dbReference type="Gene3D" id="3.30.70.360">
    <property type="match status" value="1"/>
</dbReference>
<proteinExistence type="predicted"/>
<gene>
    <name evidence="6" type="ORF">HT578_21120</name>
</gene>
<dbReference type="InterPro" id="IPR011650">
    <property type="entry name" value="Peptidase_M20_dimer"/>
</dbReference>
<organism evidence="6 7">
    <name type="scientific">Novosphingobium decolorationis</name>
    <dbReference type="NCBI Taxonomy" id="2698673"/>
    <lineage>
        <taxon>Bacteria</taxon>
        <taxon>Pseudomonadati</taxon>
        <taxon>Pseudomonadota</taxon>
        <taxon>Alphaproteobacteria</taxon>
        <taxon>Sphingomonadales</taxon>
        <taxon>Sphingomonadaceae</taxon>
        <taxon>Novosphingobium</taxon>
    </lineage>
</organism>
<keyword evidence="4" id="KW-0732">Signal</keyword>
<keyword evidence="3" id="KW-0378">Hydrolase</keyword>
<dbReference type="PANTHER" id="PTHR43270:SF4">
    <property type="entry name" value="CARNOSINE DIPEPTIDASE 2, ISOFORM A"/>
    <property type="match status" value="1"/>
</dbReference>
<feature type="signal peptide" evidence="4">
    <location>
        <begin position="1"/>
        <end position="37"/>
    </location>
</feature>
<sequence length="513" mass="54537">MNTTTATTPSLDRRRLLGTSLLLPALGALSFPARALAADTPQGAILRQLEAGREADIARLREWIALPSIAAENRNMPDGAQMMARLAREAGVENVEVVPTDGFPGVFGVMDNGAETTLGLYFMYDVKQFDPAEWSSPPLEGHIIAKPGWGQALVGRGAINQKGPQATLLAGLHAMRRAGIRPPVNLVLVAEGEEEIGSPHFKQLATHPKVLPALKKCAGIFIPACWQGPDGEVSINLGAKGVVELELIASGEAWGRGPVGDIHSSNKASVDSPVWRLVQALQTLVTPDGNTAVIDGWFENVRPLTAREKELIALSAANTDEAKVKAMMGVTHWIDDLPFEAAIARQASQPTVNIEGLVAGYTGPGGKTILPGRAAAKLDLRLVPNQTRAEAERKLRAHLDAHGFPDVEMKVTGGYDPTEVAENARLIRAQKEAYAAMGVKANLFPRLAGSWPGAVFTAPPVSIPATQFGIGHGSGAHAPDEYFVIDSTNPKVAGMSRASLGFVELMYQLARTT</sequence>
<evidence type="ECO:0000259" key="5">
    <source>
        <dbReference type="Pfam" id="PF07687"/>
    </source>
</evidence>
<dbReference type="PROSITE" id="PS51318">
    <property type="entry name" value="TAT"/>
    <property type="match status" value="1"/>
</dbReference>
<feature type="chain" id="PRO_5046759350" evidence="4">
    <location>
        <begin position="38"/>
        <end position="513"/>
    </location>
</feature>
<dbReference type="EMBL" id="CP054856">
    <property type="protein sequence ID" value="QVM85877.1"/>
    <property type="molecule type" value="Genomic_DNA"/>
</dbReference>
<feature type="domain" description="Peptidase M20 dimerisation" evidence="5">
    <location>
        <begin position="262"/>
        <end position="404"/>
    </location>
</feature>
<dbReference type="InterPro" id="IPR051458">
    <property type="entry name" value="Cyt/Met_Dipeptidase"/>
</dbReference>
<dbReference type="Pfam" id="PF01546">
    <property type="entry name" value="Peptidase_M20"/>
    <property type="match status" value="1"/>
</dbReference>
<keyword evidence="7" id="KW-1185">Reference proteome</keyword>
<dbReference type="Proteomes" id="UP000677126">
    <property type="component" value="Chromosome"/>
</dbReference>
<evidence type="ECO:0000256" key="4">
    <source>
        <dbReference type="SAM" id="SignalP"/>
    </source>
</evidence>
<name>A0ABX8E9L4_9SPHN</name>
<dbReference type="Gene3D" id="3.40.630.10">
    <property type="entry name" value="Zn peptidases"/>
    <property type="match status" value="1"/>
</dbReference>
<dbReference type="Pfam" id="PF07687">
    <property type="entry name" value="M20_dimer"/>
    <property type="match status" value="1"/>
</dbReference>
<evidence type="ECO:0000256" key="1">
    <source>
        <dbReference type="ARBA" id="ARBA00022670"/>
    </source>
</evidence>
<dbReference type="SUPFAM" id="SSF53187">
    <property type="entry name" value="Zn-dependent exopeptidases"/>
    <property type="match status" value="1"/>
</dbReference>